<dbReference type="Gene3D" id="1.25.10.10">
    <property type="entry name" value="Leucine-rich Repeat Variant"/>
    <property type="match status" value="2"/>
</dbReference>
<evidence type="ECO:0000259" key="6">
    <source>
        <dbReference type="PROSITE" id="PS50303"/>
    </source>
</evidence>
<reference evidence="7" key="3">
    <citation type="journal article" date="2017" name="Nature">
        <title>Genome sequence of the progenitor of the wheat D genome Aegilops tauschii.</title>
        <authorList>
            <person name="Luo M.C."/>
            <person name="Gu Y.Q."/>
            <person name="Puiu D."/>
            <person name="Wang H."/>
            <person name="Twardziok S.O."/>
            <person name="Deal K.R."/>
            <person name="Huo N."/>
            <person name="Zhu T."/>
            <person name="Wang L."/>
            <person name="Wang Y."/>
            <person name="McGuire P.E."/>
            <person name="Liu S."/>
            <person name="Long H."/>
            <person name="Ramasamy R.K."/>
            <person name="Rodriguez J.C."/>
            <person name="Van S.L."/>
            <person name="Yuan L."/>
            <person name="Wang Z."/>
            <person name="Xia Z."/>
            <person name="Xiao L."/>
            <person name="Anderson O.D."/>
            <person name="Ouyang S."/>
            <person name="Liang Y."/>
            <person name="Zimin A.V."/>
            <person name="Pertea G."/>
            <person name="Qi P."/>
            <person name="Bennetzen J.L."/>
            <person name="Dai X."/>
            <person name="Dawson M.W."/>
            <person name="Muller H.G."/>
            <person name="Kugler K."/>
            <person name="Rivarola-Duarte L."/>
            <person name="Spannagl M."/>
            <person name="Mayer K.F.X."/>
            <person name="Lu F.H."/>
            <person name="Bevan M.W."/>
            <person name="Leroy P."/>
            <person name="Li P."/>
            <person name="You F.M."/>
            <person name="Sun Q."/>
            <person name="Liu Z."/>
            <person name="Lyons E."/>
            <person name="Wicker T."/>
            <person name="Salzberg S.L."/>
            <person name="Devos K.M."/>
            <person name="Dvorak J."/>
        </authorList>
    </citation>
    <scope>NUCLEOTIDE SEQUENCE [LARGE SCALE GENOMIC DNA]</scope>
    <source>
        <strain evidence="7">cv. AL8/78</strain>
    </source>
</reference>
<feature type="compositionally biased region" description="Basic and acidic residues" evidence="5">
    <location>
        <begin position="80"/>
        <end position="94"/>
    </location>
</feature>
<organism evidence="7 8">
    <name type="scientific">Aegilops tauschii subsp. strangulata</name>
    <name type="common">Goatgrass</name>
    <dbReference type="NCBI Taxonomy" id="200361"/>
    <lineage>
        <taxon>Eukaryota</taxon>
        <taxon>Viridiplantae</taxon>
        <taxon>Streptophyta</taxon>
        <taxon>Embryophyta</taxon>
        <taxon>Tracheophyta</taxon>
        <taxon>Spermatophyta</taxon>
        <taxon>Magnoliopsida</taxon>
        <taxon>Liliopsida</taxon>
        <taxon>Poales</taxon>
        <taxon>Poaceae</taxon>
        <taxon>BOP clade</taxon>
        <taxon>Pooideae</taxon>
        <taxon>Triticodae</taxon>
        <taxon>Triticeae</taxon>
        <taxon>Triticinae</taxon>
        <taxon>Aegilops</taxon>
    </lineage>
</organism>
<feature type="compositionally biased region" description="Basic and acidic residues" evidence="5">
    <location>
        <begin position="674"/>
        <end position="683"/>
    </location>
</feature>
<dbReference type="FunFam" id="1.25.10.10:FF:000405">
    <property type="entry name" value="Pumilio homolog 24"/>
    <property type="match status" value="1"/>
</dbReference>
<dbReference type="EnsemblPlants" id="AET5Gv21135300.11">
    <property type="protein sequence ID" value="AET5Gv21135300.11"/>
    <property type="gene ID" value="AET5Gv21135300"/>
</dbReference>
<evidence type="ECO:0000313" key="8">
    <source>
        <dbReference type="Proteomes" id="UP000015105"/>
    </source>
</evidence>
<dbReference type="PROSITE" id="PS50303">
    <property type="entry name" value="PUM_HD"/>
    <property type="match status" value="1"/>
</dbReference>
<dbReference type="InterPro" id="IPR005381">
    <property type="entry name" value="Znf-XS_domain"/>
</dbReference>
<keyword evidence="2" id="KW-0810">Translation regulation</keyword>
<feature type="region of interest" description="Disordered" evidence="5">
    <location>
        <begin position="674"/>
        <end position="697"/>
    </location>
</feature>
<dbReference type="GO" id="GO:0031047">
    <property type="term" value="P:regulatory ncRNA-mediated gene silencing"/>
    <property type="evidence" value="ECO:0007669"/>
    <property type="project" value="InterPro"/>
</dbReference>
<dbReference type="SUPFAM" id="SSF48371">
    <property type="entry name" value="ARM repeat"/>
    <property type="match status" value="1"/>
</dbReference>
<protein>
    <recommendedName>
        <fullName evidence="6">PUM-HD domain-containing protein</fullName>
    </recommendedName>
</protein>
<dbReference type="InterPro" id="IPR011989">
    <property type="entry name" value="ARM-like"/>
</dbReference>
<dbReference type="Proteomes" id="UP000015105">
    <property type="component" value="Chromosome 5D"/>
</dbReference>
<dbReference type="Gramene" id="AET5Gv21135300.11">
    <property type="protein sequence ID" value="AET5Gv21135300.11"/>
    <property type="gene ID" value="AET5Gv21135300"/>
</dbReference>
<keyword evidence="8" id="KW-1185">Reference proteome</keyword>
<reference evidence="7" key="4">
    <citation type="submission" date="2019-03" db="UniProtKB">
        <authorList>
            <consortium name="EnsemblPlants"/>
        </authorList>
    </citation>
    <scope>IDENTIFICATION</scope>
</reference>
<reference evidence="8" key="1">
    <citation type="journal article" date="2014" name="Science">
        <title>Ancient hybridizations among the ancestral genomes of bread wheat.</title>
        <authorList>
            <consortium name="International Wheat Genome Sequencing Consortium,"/>
            <person name="Marcussen T."/>
            <person name="Sandve S.R."/>
            <person name="Heier L."/>
            <person name="Spannagl M."/>
            <person name="Pfeifer M."/>
            <person name="Jakobsen K.S."/>
            <person name="Wulff B.B."/>
            <person name="Steuernagel B."/>
            <person name="Mayer K.F."/>
            <person name="Olsen O.A."/>
        </authorList>
    </citation>
    <scope>NUCLEOTIDE SEQUENCE [LARGE SCALE GENOMIC DNA]</scope>
    <source>
        <strain evidence="8">cv. AL8/78</strain>
    </source>
</reference>
<feature type="repeat" description="Pumilio" evidence="4">
    <location>
        <begin position="171"/>
        <end position="206"/>
    </location>
</feature>
<evidence type="ECO:0000256" key="1">
    <source>
        <dbReference type="ARBA" id="ARBA00022737"/>
    </source>
</evidence>
<evidence type="ECO:0000256" key="4">
    <source>
        <dbReference type="PROSITE-ProRule" id="PRU00317"/>
    </source>
</evidence>
<dbReference type="STRING" id="200361.A0A453MCU2"/>
<dbReference type="InterPro" id="IPR012959">
    <property type="entry name" value="CPL_dom"/>
</dbReference>
<keyword evidence="3" id="KW-0694">RNA-binding</keyword>
<evidence type="ECO:0000256" key="5">
    <source>
        <dbReference type="SAM" id="MobiDB-lite"/>
    </source>
</evidence>
<accession>A0A453MCU2</accession>
<dbReference type="SMART" id="SM00025">
    <property type="entry name" value="Pumilio"/>
    <property type="match status" value="5"/>
</dbReference>
<proteinExistence type="predicted"/>
<feature type="region of interest" description="Disordered" evidence="5">
    <location>
        <begin position="1"/>
        <end position="97"/>
    </location>
</feature>
<evidence type="ECO:0000313" key="7">
    <source>
        <dbReference type="EnsemblPlants" id="AET5Gv21135300.11"/>
    </source>
</evidence>
<evidence type="ECO:0000256" key="2">
    <source>
        <dbReference type="ARBA" id="ARBA00022845"/>
    </source>
</evidence>
<dbReference type="PANTHER" id="PTHR13389:SF0">
    <property type="entry name" value="PUMILIO HOMOLOG 3"/>
    <property type="match status" value="1"/>
</dbReference>
<evidence type="ECO:0000256" key="3">
    <source>
        <dbReference type="ARBA" id="ARBA00022884"/>
    </source>
</evidence>
<dbReference type="PANTHER" id="PTHR13389">
    <property type="entry name" value="PUMILIO HOMOLOG 3"/>
    <property type="match status" value="1"/>
</dbReference>
<dbReference type="InterPro" id="IPR040059">
    <property type="entry name" value="PUM3"/>
</dbReference>
<feature type="compositionally biased region" description="Pro residues" evidence="5">
    <location>
        <begin position="1"/>
        <end position="12"/>
    </location>
</feature>
<dbReference type="Pfam" id="PF08144">
    <property type="entry name" value="CPL"/>
    <property type="match status" value="1"/>
</dbReference>
<feature type="domain" description="PUM-HD" evidence="6">
    <location>
        <begin position="107"/>
        <end position="454"/>
    </location>
</feature>
<dbReference type="InterPro" id="IPR001313">
    <property type="entry name" value="Pumilio_RNA-bd_rpt"/>
</dbReference>
<reference evidence="7" key="5">
    <citation type="journal article" date="2021" name="G3 (Bethesda)">
        <title>Aegilops tauschii genome assembly Aet v5.0 features greater sequence contiguity and improved annotation.</title>
        <authorList>
            <person name="Wang L."/>
            <person name="Zhu T."/>
            <person name="Rodriguez J.C."/>
            <person name="Deal K.R."/>
            <person name="Dubcovsky J."/>
            <person name="McGuire P.E."/>
            <person name="Lux T."/>
            <person name="Spannagl M."/>
            <person name="Mayer K.F.X."/>
            <person name="Baldrich P."/>
            <person name="Meyers B.C."/>
            <person name="Huo N."/>
            <person name="Gu Y.Q."/>
            <person name="Zhou H."/>
            <person name="Devos K.M."/>
            <person name="Bennetzen J.L."/>
            <person name="Unver T."/>
            <person name="Budak H."/>
            <person name="Gulick P.J."/>
            <person name="Galiba G."/>
            <person name="Kalapos B."/>
            <person name="Nelson D.R."/>
            <person name="Li P."/>
            <person name="You F.M."/>
            <person name="Luo M.C."/>
            <person name="Dvorak J."/>
        </authorList>
    </citation>
    <scope>NUCLEOTIDE SEQUENCE [LARGE SCALE GENOMIC DNA]</scope>
    <source>
        <strain evidence="7">cv. AL8/78</strain>
    </source>
</reference>
<name>A0A453MCU2_AEGTS</name>
<dbReference type="InterPro" id="IPR016024">
    <property type="entry name" value="ARM-type_fold"/>
</dbReference>
<dbReference type="GO" id="GO:0003729">
    <property type="term" value="F:mRNA binding"/>
    <property type="evidence" value="ECO:0007669"/>
    <property type="project" value="TreeGrafter"/>
</dbReference>
<sequence>CPPALPGKPSPARPLLLRSPTPPRAAMAGGGDHPGANKRKREAAGRPKAPSKGAGPGDAAKRKKTYDAPAAKPKPQPVTAKDKRVAAKEMSESRKMKRKPNYNLEKELAVLWEKMRCRDVNKENRSKLVTEALRKMDGKYFEIAGSHVTARVLQTCVKWCSQPERDAVFVALQPHLLHLSRKKYAVFLVKKLIKLATKKQLALFISSLHGHVASLLRHTIGAAVVDCAFHQATPPQKRSLLLELYSTELQLFKDLTEQKSCSLLETISKLGLQKSSVLQYMTTVIQPLLEKGIVEYSIVHTVILEYLTIADKTSASDVIRQLIPHLTQGSSVVDGDELSGVAEVPTKSKAKKKRSSEPLLIRIMQTREGLKIGLACLKHGSAKDRKKIIKSLKGQNMKLALGDYGCLFLACLLSIVDDTKLVTKVVIDELTKQLKELIFDKNGRRPLLQLLHPLCSRYLTPTDLICLKYSVPSLVSKDEASESATKVNLDSKLDDVADKEPGGSEDTLVASDSKKDPFKRRQELLVKSELFEVLIETCIENVGQLLRTNFGKDVLYEVAVGGKNSFLEGVTDRIHVLHNAIACDAARPRTDDGDEHAFDNYHSSRTIRRMILDCPAFAATLWKTALEGKCKLYADGFSSMVVGAYLESPDSMVKDLAKSELQLLIDGGILKPQEHKAEEEKSAMECSSDESSELSDTDTGYHAKKAYKDLKSGKLVARFGTDRFRCPFCPEKKKLDYRYRELVQHVIVMGASKRPWKVRANHRALAKHLETDHTDAPGSSSMPLRQAEALYLSKIKRSQAGARSTCKPGR</sequence>
<dbReference type="PROSITE" id="PS50302">
    <property type="entry name" value="PUM"/>
    <property type="match status" value="1"/>
</dbReference>
<reference evidence="8" key="2">
    <citation type="journal article" date="2017" name="Nat. Plants">
        <title>The Aegilops tauschii genome reveals multiple impacts of transposons.</title>
        <authorList>
            <person name="Zhao G."/>
            <person name="Zou C."/>
            <person name="Li K."/>
            <person name="Wang K."/>
            <person name="Li T."/>
            <person name="Gao L."/>
            <person name="Zhang X."/>
            <person name="Wang H."/>
            <person name="Yang Z."/>
            <person name="Liu X."/>
            <person name="Jiang W."/>
            <person name="Mao L."/>
            <person name="Kong X."/>
            <person name="Jiao Y."/>
            <person name="Jia J."/>
        </authorList>
    </citation>
    <scope>NUCLEOTIDE SEQUENCE [LARGE SCALE GENOMIC DNA]</scope>
    <source>
        <strain evidence="8">cv. AL8/78</strain>
    </source>
</reference>
<dbReference type="AlphaFoldDB" id="A0A453MCU2"/>
<feature type="compositionally biased region" description="Acidic residues" evidence="5">
    <location>
        <begin position="687"/>
        <end position="696"/>
    </location>
</feature>
<dbReference type="Pfam" id="PF03470">
    <property type="entry name" value="zf-XS"/>
    <property type="match status" value="1"/>
</dbReference>
<dbReference type="InterPro" id="IPR033133">
    <property type="entry name" value="PUM-HD"/>
</dbReference>
<dbReference type="GO" id="GO:0005730">
    <property type="term" value="C:nucleolus"/>
    <property type="evidence" value="ECO:0007669"/>
    <property type="project" value="TreeGrafter"/>
</dbReference>
<dbReference type="GO" id="GO:0006417">
    <property type="term" value="P:regulation of translation"/>
    <property type="evidence" value="ECO:0007669"/>
    <property type="project" value="UniProtKB-KW"/>
</dbReference>
<keyword evidence="1" id="KW-0677">Repeat</keyword>